<proteinExistence type="predicted"/>
<feature type="coiled-coil region" evidence="1">
    <location>
        <begin position="136"/>
        <end position="163"/>
    </location>
</feature>
<keyword evidence="1" id="KW-0175">Coiled coil</keyword>
<comment type="caution">
    <text evidence="3">The sequence shown here is derived from an EMBL/GenBank/DDBJ whole genome shotgun (WGS) entry which is preliminary data.</text>
</comment>
<dbReference type="Proteomes" id="UP000028828">
    <property type="component" value="Unassembled WGS sequence"/>
</dbReference>
<feature type="region of interest" description="Disordered" evidence="2">
    <location>
        <begin position="1"/>
        <end position="21"/>
    </location>
</feature>
<dbReference type="VEuPathDB" id="ToxoDB:TGP89_280680"/>
<name>A0A086J8N5_TOXGO</name>
<feature type="compositionally biased region" description="Basic and acidic residues" evidence="2">
    <location>
        <begin position="198"/>
        <end position="208"/>
    </location>
</feature>
<accession>A0A086J8N5</accession>
<reference evidence="3 4" key="1">
    <citation type="submission" date="2014-03" db="EMBL/GenBank/DDBJ databases">
        <authorList>
            <person name="Sibley D."/>
            <person name="Venepally P."/>
            <person name="Karamycheva S."/>
            <person name="Hadjithomas M."/>
            <person name="Khan A."/>
            <person name="Brunk B."/>
            <person name="Roos D."/>
            <person name="Caler E."/>
            <person name="Lorenzi H."/>
        </authorList>
    </citation>
    <scope>NUCLEOTIDE SEQUENCE [LARGE SCALE GENOMIC DNA]</scope>
    <source>
        <strain evidence="4">p89</strain>
    </source>
</reference>
<feature type="region of interest" description="Disordered" evidence="2">
    <location>
        <begin position="182"/>
        <end position="213"/>
    </location>
</feature>
<feature type="compositionally biased region" description="Basic and acidic residues" evidence="2">
    <location>
        <begin position="1"/>
        <end position="15"/>
    </location>
</feature>
<protein>
    <submittedName>
        <fullName evidence="3">Uncharacterized protein</fullName>
    </submittedName>
</protein>
<dbReference type="AlphaFoldDB" id="A0A086J8N5"/>
<organism evidence="3 4">
    <name type="scientific">Toxoplasma gondii p89</name>
    <dbReference type="NCBI Taxonomy" id="943119"/>
    <lineage>
        <taxon>Eukaryota</taxon>
        <taxon>Sar</taxon>
        <taxon>Alveolata</taxon>
        <taxon>Apicomplexa</taxon>
        <taxon>Conoidasida</taxon>
        <taxon>Coccidia</taxon>
        <taxon>Eucoccidiorida</taxon>
        <taxon>Eimeriorina</taxon>
        <taxon>Sarcocystidae</taxon>
        <taxon>Toxoplasma</taxon>
    </lineage>
</organism>
<dbReference type="OrthoDB" id="10322187at2759"/>
<dbReference type="EMBL" id="AEYI02002365">
    <property type="protein sequence ID" value="KFG28503.1"/>
    <property type="molecule type" value="Genomic_DNA"/>
</dbReference>
<evidence type="ECO:0000313" key="4">
    <source>
        <dbReference type="Proteomes" id="UP000028828"/>
    </source>
</evidence>
<gene>
    <name evidence="3" type="ORF">TGP89_280680</name>
</gene>
<evidence type="ECO:0000256" key="2">
    <source>
        <dbReference type="SAM" id="MobiDB-lite"/>
    </source>
</evidence>
<evidence type="ECO:0000313" key="3">
    <source>
        <dbReference type="EMBL" id="KFG28503.1"/>
    </source>
</evidence>
<evidence type="ECO:0000256" key="1">
    <source>
        <dbReference type="SAM" id="Coils"/>
    </source>
</evidence>
<sequence>MGRTKATRERAKCASDSDSSECSAPAAEFVKGKAVTTRKKGRLSEGAVYTVEEVFLPSVSRESLLTLNPYSEIDILYRQMASNLEKAIDRAHRAGIPKKAAVDFAEVEHVATAARERLRSKRDNVAMQFTEAGQQMRVLKSKLNKLAQRIAEAEEENPKAIARVSADIETEVEATFQQMRHKKEKKCPPGARAANTVRMEKRPNEVPKGKRYRSVPVDHIGDIRGSVAFK</sequence>